<proteinExistence type="predicted"/>
<protein>
    <submittedName>
        <fullName evidence="2">Uncharacterized protein</fullName>
    </submittedName>
</protein>
<comment type="caution">
    <text evidence="2">The sequence shown here is derived from an EMBL/GenBank/DDBJ whole genome shotgun (WGS) entry which is preliminary data.</text>
</comment>
<evidence type="ECO:0000313" key="2">
    <source>
        <dbReference type="EMBL" id="KAH3890024.1"/>
    </source>
</evidence>
<feature type="compositionally biased region" description="Polar residues" evidence="1">
    <location>
        <begin position="67"/>
        <end position="77"/>
    </location>
</feature>
<reference evidence="2" key="2">
    <citation type="submission" date="2020-11" db="EMBL/GenBank/DDBJ databases">
        <authorList>
            <person name="McCartney M.A."/>
            <person name="Auch B."/>
            <person name="Kono T."/>
            <person name="Mallez S."/>
            <person name="Becker A."/>
            <person name="Gohl D.M."/>
            <person name="Silverstein K.A.T."/>
            <person name="Koren S."/>
            <person name="Bechman K.B."/>
            <person name="Herman A."/>
            <person name="Abrahante J.E."/>
            <person name="Garbe J."/>
        </authorList>
    </citation>
    <scope>NUCLEOTIDE SEQUENCE</scope>
    <source>
        <strain evidence="2">Duluth1</strain>
        <tissue evidence="2">Whole animal</tissue>
    </source>
</reference>
<dbReference type="EMBL" id="JAIWYP010000001">
    <property type="protein sequence ID" value="KAH3890024.1"/>
    <property type="molecule type" value="Genomic_DNA"/>
</dbReference>
<dbReference type="AlphaFoldDB" id="A0A9D4S2D9"/>
<gene>
    <name evidence="2" type="ORF">DPMN_014091</name>
</gene>
<keyword evidence="3" id="KW-1185">Reference proteome</keyword>
<sequence length="211" mass="23614">MSGSCLRPRLPKWTRTMIPTVTGWDIREGIPTLRYVGNKVLDEESLLASNSDYDMDLGSDPGKLLESPQSRVSTGSMKEQPEANPVRLYQGGVGRGLLRLVSQTTEMPISLETLSLQQGVKTVGLSWVSSPSERSRLMPVKLNRRRGRKNVLGHLCSRMFKDLLQKNWCRGKKNLFGLPCPQIDKDLLLKEGGRDPHCGSPIHERSLYNSV</sequence>
<dbReference type="Proteomes" id="UP000828390">
    <property type="component" value="Unassembled WGS sequence"/>
</dbReference>
<accession>A0A9D4S2D9</accession>
<name>A0A9D4S2D9_DREPO</name>
<evidence type="ECO:0000313" key="3">
    <source>
        <dbReference type="Proteomes" id="UP000828390"/>
    </source>
</evidence>
<feature type="region of interest" description="Disordered" evidence="1">
    <location>
        <begin position="58"/>
        <end position="82"/>
    </location>
</feature>
<organism evidence="2 3">
    <name type="scientific">Dreissena polymorpha</name>
    <name type="common">Zebra mussel</name>
    <name type="synonym">Mytilus polymorpha</name>
    <dbReference type="NCBI Taxonomy" id="45954"/>
    <lineage>
        <taxon>Eukaryota</taxon>
        <taxon>Metazoa</taxon>
        <taxon>Spiralia</taxon>
        <taxon>Lophotrochozoa</taxon>
        <taxon>Mollusca</taxon>
        <taxon>Bivalvia</taxon>
        <taxon>Autobranchia</taxon>
        <taxon>Heteroconchia</taxon>
        <taxon>Euheterodonta</taxon>
        <taxon>Imparidentia</taxon>
        <taxon>Neoheterodontei</taxon>
        <taxon>Myida</taxon>
        <taxon>Dreissenoidea</taxon>
        <taxon>Dreissenidae</taxon>
        <taxon>Dreissena</taxon>
    </lineage>
</organism>
<reference evidence="2" key="1">
    <citation type="journal article" date="2019" name="bioRxiv">
        <title>The Genome of the Zebra Mussel, Dreissena polymorpha: A Resource for Invasive Species Research.</title>
        <authorList>
            <person name="McCartney M.A."/>
            <person name="Auch B."/>
            <person name="Kono T."/>
            <person name="Mallez S."/>
            <person name="Zhang Y."/>
            <person name="Obille A."/>
            <person name="Becker A."/>
            <person name="Abrahante J.E."/>
            <person name="Garbe J."/>
            <person name="Badalamenti J.P."/>
            <person name="Herman A."/>
            <person name="Mangelson H."/>
            <person name="Liachko I."/>
            <person name="Sullivan S."/>
            <person name="Sone E.D."/>
            <person name="Koren S."/>
            <person name="Silverstein K.A.T."/>
            <person name="Beckman K.B."/>
            <person name="Gohl D.M."/>
        </authorList>
    </citation>
    <scope>NUCLEOTIDE SEQUENCE</scope>
    <source>
        <strain evidence="2">Duluth1</strain>
        <tissue evidence="2">Whole animal</tissue>
    </source>
</reference>
<evidence type="ECO:0000256" key="1">
    <source>
        <dbReference type="SAM" id="MobiDB-lite"/>
    </source>
</evidence>